<dbReference type="AlphaFoldDB" id="A0A9P5RVX5"/>
<accession>A0A9P5RVX5</accession>
<dbReference type="InterPro" id="IPR032675">
    <property type="entry name" value="LRR_dom_sf"/>
</dbReference>
<proteinExistence type="predicted"/>
<gene>
    <name evidence="2" type="ORF">BG015_010604</name>
</gene>
<comment type="caution">
    <text evidence="2">The sequence shown here is derived from an EMBL/GenBank/DDBJ whole genome shotgun (WGS) entry which is preliminary data.</text>
</comment>
<dbReference type="OrthoDB" id="2408736at2759"/>
<sequence length="522" mass="59276">MSLPPEILEQIGPHLDTHDDRISWRRLFKPANYQGHHTHSCPSHGDKEEDDGEPGEQRNFRIRQLQKYGRRIRHVSLYDSWSIGLLLQAKVVTQLRSLTIFGYRHSAHTGLSADILIELAQDVPAHLFKKMVHDSSSVALARACWQLIINNPGLTSVRLMSLTVQSMSFFDTHHTVNSNGEGDTTASDIGNSDLLLTPTYYLINVVSNHLPRLSHLRLTPSHTEWLLPALANSLLPTIRSYVYSNGDMTTLDNLKLEMWNCLADLKDPHLLPYNQSTPRNSTKSSNGGSSPMELIIHTGMEHIQVSEIHDLLRAQVHFPNLKTFGPIGEIVDLRQLPLILRSFPALEHLMAFYLKGQDSDRDSKLPIEKEPNWKLKTLILRANQFRPRTMTRILAKMPYLVRPELRSLTPDTLAHLAAPGQCQFLEHIRFNLRQPCYGETNRLLVVCPNLRSIQGLGIAVLAEGMITEPRWTCLRLQKFHCEIHGVPRLDHSQEAQLNAASDDNDGNKQQLLELHQRSLPVQ</sequence>
<dbReference type="Proteomes" id="UP000748756">
    <property type="component" value="Unassembled WGS sequence"/>
</dbReference>
<feature type="region of interest" description="Disordered" evidence="1">
    <location>
        <begin position="35"/>
        <end position="56"/>
    </location>
</feature>
<reference evidence="2" key="1">
    <citation type="journal article" date="2020" name="Fungal Divers.">
        <title>Resolving the Mortierellaceae phylogeny through synthesis of multi-gene phylogenetics and phylogenomics.</title>
        <authorList>
            <person name="Vandepol N."/>
            <person name="Liber J."/>
            <person name="Desiro A."/>
            <person name="Na H."/>
            <person name="Kennedy M."/>
            <person name="Barry K."/>
            <person name="Grigoriev I.V."/>
            <person name="Miller A.N."/>
            <person name="O'Donnell K."/>
            <person name="Stajich J.E."/>
            <person name="Bonito G."/>
        </authorList>
    </citation>
    <scope>NUCLEOTIDE SEQUENCE</scope>
    <source>
        <strain evidence="2">NRRL 6426</strain>
    </source>
</reference>
<dbReference type="Gene3D" id="3.80.10.10">
    <property type="entry name" value="Ribonuclease Inhibitor"/>
    <property type="match status" value="1"/>
</dbReference>
<organism evidence="2 3">
    <name type="scientific">Linnemannia schmuckeri</name>
    <dbReference type="NCBI Taxonomy" id="64567"/>
    <lineage>
        <taxon>Eukaryota</taxon>
        <taxon>Fungi</taxon>
        <taxon>Fungi incertae sedis</taxon>
        <taxon>Mucoromycota</taxon>
        <taxon>Mortierellomycotina</taxon>
        <taxon>Mortierellomycetes</taxon>
        <taxon>Mortierellales</taxon>
        <taxon>Mortierellaceae</taxon>
        <taxon>Linnemannia</taxon>
    </lineage>
</organism>
<evidence type="ECO:0000256" key="1">
    <source>
        <dbReference type="SAM" id="MobiDB-lite"/>
    </source>
</evidence>
<evidence type="ECO:0000313" key="3">
    <source>
        <dbReference type="Proteomes" id="UP000748756"/>
    </source>
</evidence>
<evidence type="ECO:0000313" key="2">
    <source>
        <dbReference type="EMBL" id="KAF9147713.1"/>
    </source>
</evidence>
<dbReference type="EMBL" id="JAAAUQ010000768">
    <property type="protein sequence ID" value="KAF9147713.1"/>
    <property type="molecule type" value="Genomic_DNA"/>
</dbReference>
<name>A0A9P5RVX5_9FUNG</name>
<keyword evidence="3" id="KW-1185">Reference proteome</keyword>
<protein>
    <submittedName>
        <fullName evidence="2">Uncharacterized protein</fullName>
    </submittedName>
</protein>